<feature type="transmembrane region" description="Helical" evidence="1">
    <location>
        <begin position="254"/>
        <end position="272"/>
    </location>
</feature>
<reference evidence="3 4" key="1">
    <citation type="submission" date="2020-03" db="EMBL/GenBank/DDBJ databases">
        <title>Genomic Encyclopedia of Type Strains, Phase IV (KMG-IV): sequencing the most valuable type-strain genomes for metagenomic binning, comparative biology and taxonomic classification.</title>
        <authorList>
            <person name="Goeker M."/>
        </authorList>
    </citation>
    <scope>NUCLEOTIDE SEQUENCE [LARGE SCALE GENOMIC DNA]</scope>
    <source>
        <strain evidence="3 4">DSM 7225</strain>
    </source>
</reference>
<sequence length="449" mass="49234">MALEGVAQLAPVQGGARIDVLDILRGLAILGIFFMNIPFEGQTAVTMLLGPQIIGWTPLDRWSWTFVEVVLEGTQRGVLEILFGCGLMVLAARAMRPDGPVAVADLYWRRNLWLLGFGLLDIFVFLWTGDILHIYALAALFLFPFRLLGPRVLLALGSLFALGMAVTGASTYAERAALVAAVPVIEQKLAAHQPLTQDEQAKRKDWQTLLARRATDGEEVKKVREMEKQGHGGGFLAYAAMNIGFYVEFMLPELGLAIAEAFCMMLIGIALWKWRVVQGGRSTRFYAILMLCCYVPGMLARGIGAQEMLSPVPIVHTAWITEEPARILASIGHVALVNLIVRSGVGQAVLAPFKAVGRTAFSLYFLQQFIAIYILFAPWGPGLFGKLGWSGLYGVALAVLAFEVVLANLWLRTFAMGPMEWAWRSLAYVQRQPFRRPRPGAGDGVLAAA</sequence>
<keyword evidence="1" id="KW-0472">Membrane</keyword>
<feature type="transmembrane region" description="Helical" evidence="1">
    <location>
        <begin position="361"/>
        <end position="379"/>
    </location>
</feature>
<evidence type="ECO:0000259" key="2">
    <source>
        <dbReference type="Pfam" id="PF04235"/>
    </source>
</evidence>
<proteinExistence type="predicted"/>
<dbReference type="InterPro" id="IPR052529">
    <property type="entry name" value="Bact_Transport_Assoc"/>
</dbReference>
<accession>A0A7X5Y057</accession>
<name>A0A7X5Y057_9SPHN</name>
<keyword evidence="1" id="KW-0812">Transmembrane</keyword>
<feature type="transmembrane region" description="Helical" evidence="1">
    <location>
        <begin position="284"/>
        <end position="304"/>
    </location>
</feature>
<dbReference type="RefSeq" id="WP_125973382.1">
    <property type="nucleotide sequence ID" value="NZ_BAAADY010000002.1"/>
</dbReference>
<organism evidence="3 4">
    <name type="scientific">Sphingomonas trueperi</name>
    <dbReference type="NCBI Taxonomy" id="53317"/>
    <lineage>
        <taxon>Bacteria</taxon>
        <taxon>Pseudomonadati</taxon>
        <taxon>Pseudomonadota</taxon>
        <taxon>Alphaproteobacteria</taxon>
        <taxon>Sphingomonadales</taxon>
        <taxon>Sphingomonadaceae</taxon>
        <taxon>Sphingomonas</taxon>
    </lineage>
</organism>
<dbReference type="PANTHER" id="PTHR30590">
    <property type="entry name" value="INNER MEMBRANE PROTEIN"/>
    <property type="match status" value="1"/>
</dbReference>
<protein>
    <recommendedName>
        <fullName evidence="2">DUF418 domain-containing protein</fullName>
    </recommendedName>
</protein>
<comment type="caution">
    <text evidence="3">The sequence shown here is derived from an EMBL/GenBank/DDBJ whole genome shotgun (WGS) entry which is preliminary data.</text>
</comment>
<dbReference type="PANTHER" id="PTHR30590:SF2">
    <property type="entry name" value="INNER MEMBRANE PROTEIN"/>
    <property type="match status" value="1"/>
</dbReference>
<keyword evidence="1" id="KW-1133">Transmembrane helix</keyword>
<evidence type="ECO:0000256" key="1">
    <source>
        <dbReference type="SAM" id="Phobius"/>
    </source>
</evidence>
<dbReference type="Pfam" id="PF04235">
    <property type="entry name" value="DUF418"/>
    <property type="match status" value="1"/>
</dbReference>
<evidence type="ECO:0000313" key="3">
    <source>
        <dbReference type="EMBL" id="NJB97026.1"/>
    </source>
</evidence>
<dbReference type="EMBL" id="JAATJB010000003">
    <property type="protein sequence ID" value="NJB97026.1"/>
    <property type="molecule type" value="Genomic_DNA"/>
</dbReference>
<gene>
    <name evidence="3" type="ORF">GGR89_001332</name>
</gene>
<keyword evidence="4" id="KW-1185">Reference proteome</keyword>
<feature type="transmembrane region" description="Helical" evidence="1">
    <location>
        <begin position="152"/>
        <end position="173"/>
    </location>
</feature>
<dbReference type="InterPro" id="IPR007349">
    <property type="entry name" value="DUF418"/>
</dbReference>
<feature type="transmembrane region" description="Helical" evidence="1">
    <location>
        <begin position="115"/>
        <end position="145"/>
    </location>
</feature>
<dbReference type="Proteomes" id="UP000531251">
    <property type="component" value="Unassembled WGS sequence"/>
</dbReference>
<evidence type="ECO:0000313" key="4">
    <source>
        <dbReference type="Proteomes" id="UP000531251"/>
    </source>
</evidence>
<dbReference type="AlphaFoldDB" id="A0A7X5Y057"/>
<feature type="domain" description="DUF418" evidence="2">
    <location>
        <begin position="273"/>
        <end position="429"/>
    </location>
</feature>
<feature type="transmembrane region" description="Helical" evidence="1">
    <location>
        <begin position="391"/>
        <end position="411"/>
    </location>
</feature>